<accession>A0A4Q2JUY5</accession>
<protein>
    <recommendedName>
        <fullName evidence="2">Alpha/beta hydrolase fold-3 domain-containing protein</fullName>
    </recommendedName>
</protein>
<dbReference type="InterPro" id="IPR013094">
    <property type="entry name" value="AB_hydrolase_3"/>
</dbReference>
<dbReference type="SUPFAM" id="SSF53474">
    <property type="entry name" value="alpha/beta-Hydrolases"/>
    <property type="match status" value="1"/>
</dbReference>
<keyword evidence="4" id="KW-1185">Reference proteome</keyword>
<dbReference type="Proteomes" id="UP000292881">
    <property type="component" value="Unassembled WGS sequence"/>
</dbReference>
<organism evidence="3 4">
    <name type="scientific">Agromyces binzhouensis</name>
    <dbReference type="NCBI Taxonomy" id="1817495"/>
    <lineage>
        <taxon>Bacteria</taxon>
        <taxon>Bacillati</taxon>
        <taxon>Actinomycetota</taxon>
        <taxon>Actinomycetes</taxon>
        <taxon>Micrococcales</taxon>
        <taxon>Microbacteriaceae</taxon>
        <taxon>Agromyces</taxon>
    </lineage>
</organism>
<dbReference type="InterPro" id="IPR029058">
    <property type="entry name" value="AB_hydrolase_fold"/>
</dbReference>
<evidence type="ECO:0000259" key="2">
    <source>
        <dbReference type="Pfam" id="PF07859"/>
    </source>
</evidence>
<reference evidence="3 4" key="1">
    <citation type="submission" date="2019-01" db="EMBL/GenBank/DDBJ databases">
        <authorList>
            <person name="Li J."/>
        </authorList>
    </citation>
    <scope>NUCLEOTIDE SEQUENCE [LARGE SCALE GENOMIC DNA]</scope>
    <source>
        <strain evidence="3 4">CGMCC 4.7180</strain>
    </source>
</reference>
<dbReference type="PANTHER" id="PTHR48081:SF8">
    <property type="entry name" value="ALPHA_BETA HYDROLASE FOLD-3 DOMAIN-CONTAINING PROTEIN-RELATED"/>
    <property type="match status" value="1"/>
</dbReference>
<evidence type="ECO:0000313" key="4">
    <source>
        <dbReference type="Proteomes" id="UP000292881"/>
    </source>
</evidence>
<sequence>MTSTRADDVHPSPARMRIADLHPELRRAYRWFPRPQVRRAWQRRMAQAAFALIPPPKPTAGVRFERIDFDAPGTGVRVFTPDDAAASGAPARAALIWMHGGGLVIGAAAADDRFCADLAERLGIVVVSVEYRLAPQHPFPVPLDDCVAAWEWVQDAASARGIDPARVAVGGESAGGGLAAALAQRLL</sequence>
<feature type="non-terminal residue" evidence="3">
    <location>
        <position position="187"/>
    </location>
</feature>
<dbReference type="Gene3D" id="3.40.50.1820">
    <property type="entry name" value="alpha/beta hydrolase"/>
    <property type="match status" value="1"/>
</dbReference>
<dbReference type="Pfam" id="PF07859">
    <property type="entry name" value="Abhydrolase_3"/>
    <property type="match status" value="1"/>
</dbReference>
<evidence type="ECO:0000313" key="3">
    <source>
        <dbReference type="EMBL" id="RXZ50210.1"/>
    </source>
</evidence>
<dbReference type="EMBL" id="SDPL01000027">
    <property type="protein sequence ID" value="RXZ50210.1"/>
    <property type="molecule type" value="Genomic_DNA"/>
</dbReference>
<name>A0A4Q2JUY5_9MICO</name>
<dbReference type="InterPro" id="IPR050300">
    <property type="entry name" value="GDXG_lipolytic_enzyme"/>
</dbReference>
<evidence type="ECO:0000256" key="1">
    <source>
        <dbReference type="ARBA" id="ARBA00022801"/>
    </source>
</evidence>
<dbReference type="RefSeq" id="WP_165307261.1">
    <property type="nucleotide sequence ID" value="NZ_SDPL01000027.1"/>
</dbReference>
<proteinExistence type="predicted"/>
<keyword evidence="1" id="KW-0378">Hydrolase</keyword>
<feature type="domain" description="Alpha/beta hydrolase fold-3" evidence="2">
    <location>
        <begin position="95"/>
        <end position="186"/>
    </location>
</feature>
<comment type="caution">
    <text evidence="3">The sequence shown here is derived from an EMBL/GenBank/DDBJ whole genome shotgun (WGS) entry which is preliminary data.</text>
</comment>
<dbReference type="PANTHER" id="PTHR48081">
    <property type="entry name" value="AB HYDROLASE SUPERFAMILY PROTEIN C4A8.06C"/>
    <property type="match status" value="1"/>
</dbReference>
<gene>
    <name evidence="3" type="ORF">ESO86_03215</name>
</gene>
<dbReference type="AlphaFoldDB" id="A0A4Q2JUY5"/>
<dbReference type="GO" id="GO:0016787">
    <property type="term" value="F:hydrolase activity"/>
    <property type="evidence" value="ECO:0007669"/>
    <property type="project" value="UniProtKB-KW"/>
</dbReference>